<dbReference type="Gene3D" id="3.40.50.12780">
    <property type="entry name" value="N-terminal domain of ligase-like"/>
    <property type="match status" value="1"/>
</dbReference>
<dbReference type="InterPro" id="IPR045851">
    <property type="entry name" value="AMP-bd_C_sf"/>
</dbReference>
<keyword evidence="6" id="KW-1185">Reference proteome</keyword>
<organism evidence="5 6">
    <name type="scientific">Planococcus koreensis</name>
    <dbReference type="NCBI Taxonomy" id="112331"/>
    <lineage>
        <taxon>Bacteria</taxon>
        <taxon>Bacillati</taxon>
        <taxon>Bacillota</taxon>
        <taxon>Bacilli</taxon>
        <taxon>Bacillales</taxon>
        <taxon>Caryophanaceae</taxon>
        <taxon>Planococcus</taxon>
    </lineage>
</organism>
<evidence type="ECO:0000313" key="6">
    <source>
        <dbReference type="Proteomes" id="UP000525923"/>
    </source>
</evidence>
<dbReference type="SUPFAM" id="SSF56801">
    <property type="entry name" value="Acetyl-CoA synthetase-like"/>
    <property type="match status" value="1"/>
</dbReference>
<dbReference type="InterPro" id="IPR025110">
    <property type="entry name" value="AMP-bd_C"/>
</dbReference>
<gene>
    <name evidence="5" type="ORF">HNQ44_001220</name>
</gene>
<evidence type="ECO:0000256" key="2">
    <source>
        <dbReference type="ARBA" id="ARBA00022598"/>
    </source>
</evidence>
<dbReference type="AlphaFoldDB" id="A0A7W8CQN5"/>
<dbReference type="PANTHER" id="PTHR24096">
    <property type="entry name" value="LONG-CHAIN-FATTY-ACID--COA LIGASE"/>
    <property type="match status" value="1"/>
</dbReference>
<dbReference type="InterPro" id="IPR020845">
    <property type="entry name" value="AMP-binding_CS"/>
</dbReference>
<dbReference type="Proteomes" id="UP000525923">
    <property type="component" value="Unassembled WGS sequence"/>
</dbReference>
<keyword evidence="2 5" id="KW-0436">Ligase</keyword>
<comment type="similarity">
    <text evidence="1">Belongs to the ATP-dependent AMP-binding enzyme family.</text>
</comment>
<evidence type="ECO:0000313" key="5">
    <source>
        <dbReference type="EMBL" id="MBB5179796.1"/>
    </source>
</evidence>
<feature type="domain" description="AMP-binding enzyme C-terminal" evidence="4">
    <location>
        <begin position="423"/>
        <end position="498"/>
    </location>
</feature>
<evidence type="ECO:0000259" key="4">
    <source>
        <dbReference type="Pfam" id="PF13193"/>
    </source>
</evidence>
<name>A0A7W8CQN5_9BACL</name>
<dbReference type="Pfam" id="PF13193">
    <property type="entry name" value="AMP-binding_C"/>
    <property type="match status" value="1"/>
</dbReference>
<protein>
    <submittedName>
        <fullName evidence="5">Acyl-CoA synthetase (AMP-forming)/AMP-acid ligase II</fullName>
    </submittedName>
</protein>
<dbReference type="PROSITE" id="PS00455">
    <property type="entry name" value="AMP_BINDING"/>
    <property type="match status" value="1"/>
</dbReference>
<feature type="domain" description="AMP-dependent synthetase/ligase" evidence="3">
    <location>
        <begin position="15"/>
        <end position="371"/>
    </location>
</feature>
<dbReference type="GO" id="GO:0016405">
    <property type="term" value="F:CoA-ligase activity"/>
    <property type="evidence" value="ECO:0007669"/>
    <property type="project" value="TreeGrafter"/>
</dbReference>
<dbReference type="Pfam" id="PF00501">
    <property type="entry name" value="AMP-binding"/>
    <property type="match status" value="1"/>
</dbReference>
<dbReference type="InterPro" id="IPR042099">
    <property type="entry name" value="ANL_N_sf"/>
</dbReference>
<proteinExistence type="inferred from homology"/>
<dbReference type="Gene3D" id="3.30.300.30">
    <property type="match status" value="1"/>
</dbReference>
<dbReference type="InterPro" id="IPR000873">
    <property type="entry name" value="AMP-dep_synth/lig_dom"/>
</dbReference>
<reference evidence="5 6" key="1">
    <citation type="submission" date="2020-08" db="EMBL/GenBank/DDBJ databases">
        <title>Genomic Encyclopedia of Type Strains, Phase IV (KMG-IV): sequencing the most valuable type-strain genomes for metagenomic binning, comparative biology and taxonomic classification.</title>
        <authorList>
            <person name="Goeker M."/>
        </authorList>
    </citation>
    <scope>NUCLEOTIDE SEQUENCE [LARGE SCALE GENOMIC DNA]</scope>
    <source>
        <strain evidence="5 6">DSM 15895</strain>
    </source>
</reference>
<accession>A0A7W8CQN5</accession>
<dbReference type="RefSeq" id="WP_135503151.1">
    <property type="nucleotide sequence ID" value="NZ_JACHHE010000003.1"/>
</dbReference>
<dbReference type="PANTHER" id="PTHR24096:SF149">
    <property type="entry name" value="AMP-BINDING DOMAIN-CONTAINING PROTEIN-RELATED"/>
    <property type="match status" value="1"/>
</dbReference>
<evidence type="ECO:0000259" key="3">
    <source>
        <dbReference type="Pfam" id="PF00501"/>
    </source>
</evidence>
<dbReference type="OrthoDB" id="9765680at2"/>
<comment type="caution">
    <text evidence="5">The sequence shown here is derived from an EMBL/GenBank/DDBJ whole genome shotgun (WGS) entry which is preliminary data.</text>
</comment>
<evidence type="ECO:0000256" key="1">
    <source>
        <dbReference type="ARBA" id="ARBA00006432"/>
    </source>
</evidence>
<dbReference type="EMBL" id="JACHHE010000003">
    <property type="protein sequence ID" value="MBB5179796.1"/>
    <property type="molecule type" value="Genomic_DNA"/>
</dbReference>
<sequence>MEMNMDFLNVGMMLKRNARHYPDKLAIIHGSERLTYKEFNQRVNRLSNALIGKGIEKGDRVAMLLPNCLEMLELFWAAAKIGAVIVPLNPMVRGTDNIYQLEDCQPKMVVFHASYEEDIASIRGQLGFIRHLVSVTEERGEFFRYSDLVEGQPYHEPDRSISENDEVNIMYSSGTTGLPKGIIHTHKTRIMYAFLWGMEYGVNFNSTVLATGSLVFNGSVAFMYPAICAGATYILESKFDKDEIIGLIEREGVTHTMMVPTQVITVLDHPGYDPARLSSLQVLLALGAPLPQNRKQQLASELPGRLFELYGLTEGFLTTLRPEYVLEKPGSVGPPMIFNEFKIVDDSLQEVPIGETGEILGRGPTMMTGYLNKPEQTEEALVDGKWIKTGDIGFTDTEGYIYLVDRKKDMIISGGVNVFPKDIEEVVSSHPAVSQVAVVGIQDEKWGEIPVAHVILKPDQIIESKELMDWANTRVAAKYQRIKVLSIVEDLPKNASGKILKRQIRELYKN</sequence>